<dbReference type="GO" id="GO:0005576">
    <property type="term" value="C:extracellular region"/>
    <property type="evidence" value="ECO:0007669"/>
    <property type="project" value="UniProtKB-SubCell"/>
</dbReference>
<dbReference type="SUPFAM" id="SSF49899">
    <property type="entry name" value="Concanavalin A-like lectins/glucanases"/>
    <property type="match status" value="1"/>
</dbReference>
<evidence type="ECO:0000256" key="3">
    <source>
        <dbReference type="ARBA" id="ARBA00010421"/>
    </source>
</evidence>
<comment type="similarity">
    <text evidence="4">Belongs to the SKN1/KRE6 family.</text>
</comment>
<evidence type="ECO:0000256" key="7">
    <source>
        <dbReference type="ARBA" id="ARBA00022968"/>
    </source>
</evidence>
<evidence type="ECO:0000256" key="1">
    <source>
        <dbReference type="ARBA" id="ARBA00004606"/>
    </source>
</evidence>
<evidence type="ECO:0000256" key="12">
    <source>
        <dbReference type="SAM" id="MobiDB-lite"/>
    </source>
</evidence>
<dbReference type="EMBL" id="LUGG01000019">
    <property type="protein sequence ID" value="OBZ68650.1"/>
    <property type="molecule type" value="Genomic_DNA"/>
</dbReference>
<proteinExistence type="inferred from homology"/>
<evidence type="ECO:0000256" key="11">
    <source>
        <dbReference type="ARBA" id="ARBA00023316"/>
    </source>
</evidence>
<evidence type="ECO:0000256" key="14">
    <source>
        <dbReference type="SAM" id="SignalP"/>
    </source>
</evidence>
<evidence type="ECO:0000259" key="15">
    <source>
        <dbReference type="PROSITE" id="PS51762"/>
    </source>
</evidence>
<dbReference type="Pfam" id="PF07249">
    <property type="entry name" value="Cerato-platanin"/>
    <property type="match status" value="1"/>
</dbReference>
<evidence type="ECO:0000313" key="17">
    <source>
        <dbReference type="Proteomes" id="UP000092993"/>
    </source>
</evidence>
<keyword evidence="9 13" id="KW-0472">Membrane</keyword>
<dbReference type="SUPFAM" id="SSF50685">
    <property type="entry name" value="Barwin-like endoglucanases"/>
    <property type="match status" value="1"/>
</dbReference>
<dbReference type="GO" id="GO:0031505">
    <property type="term" value="P:fungal-type cell wall organization"/>
    <property type="evidence" value="ECO:0007669"/>
    <property type="project" value="TreeGrafter"/>
</dbReference>
<evidence type="ECO:0000256" key="6">
    <source>
        <dbReference type="ARBA" id="ARBA00022692"/>
    </source>
</evidence>
<dbReference type="GO" id="GO:0005789">
    <property type="term" value="C:endoplasmic reticulum membrane"/>
    <property type="evidence" value="ECO:0007669"/>
    <property type="project" value="TreeGrafter"/>
</dbReference>
<dbReference type="GO" id="GO:0015926">
    <property type="term" value="F:glucosidase activity"/>
    <property type="evidence" value="ECO:0007669"/>
    <property type="project" value="TreeGrafter"/>
</dbReference>
<evidence type="ECO:0000256" key="4">
    <source>
        <dbReference type="ARBA" id="ARBA00010962"/>
    </source>
</evidence>
<dbReference type="Proteomes" id="UP000092993">
    <property type="component" value="Unassembled WGS sequence"/>
</dbReference>
<dbReference type="GO" id="GO:0006078">
    <property type="term" value="P:(1-&gt;6)-beta-D-glucan biosynthetic process"/>
    <property type="evidence" value="ECO:0007669"/>
    <property type="project" value="TreeGrafter"/>
</dbReference>
<dbReference type="Pfam" id="PF03935">
    <property type="entry name" value="SKN1_KRE6_Sbg1"/>
    <property type="match status" value="1"/>
</dbReference>
<dbReference type="CDD" id="cd02180">
    <property type="entry name" value="GH16_fungal_KRE6_glucanase"/>
    <property type="match status" value="1"/>
</dbReference>
<feature type="domain" description="GH16" evidence="15">
    <location>
        <begin position="367"/>
        <end position="734"/>
    </location>
</feature>
<dbReference type="GO" id="GO:0005886">
    <property type="term" value="C:plasma membrane"/>
    <property type="evidence" value="ECO:0007669"/>
    <property type="project" value="TreeGrafter"/>
</dbReference>
<dbReference type="InterPro" id="IPR010829">
    <property type="entry name" value="Cerato-platanin"/>
</dbReference>
<evidence type="ECO:0000313" key="16">
    <source>
        <dbReference type="EMBL" id="OBZ68650.1"/>
    </source>
</evidence>
<dbReference type="InterPro" id="IPR005629">
    <property type="entry name" value="Skn1/Kre6/Sbg1"/>
</dbReference>
<dbReference type="FunFam" id="2.60.120.200:FF:000135">
    <property type="entry name" value="Related to KRE6-glucan synthase subunit"/>
    <property type="match status" value="1"/>
</dbReference>
<keyword evidence="14" id="KW-0732">Signal</keyword>
<keyword evidence="8 13" id="KW-1133">Transmembrane helix</keyword>
<keyword evidence="5" id="KW-0964">Secreted</keyword>
<dbReference type="InterPro" id="IPR013320">
    <property type="entry name" value="ConA-like_dom_sf"/>
</dbReference>
<keyword evidence="11" id="KW-0961">Cell wall biogenesis/degradation</keyword>
<dbReference type="Gene3D" id="2.60.120.200">
    <property type="match status" value="1"/>
</dbReference>
<dbReference type="STRING" id="5627.A0A1C7LVF4"/>
<sequence length="782" mass="86045">MQFKALLCSTIAFFLPAVFAQTSVSVSYDQTYDGASTSLDEVACSDGPNGLITKGYTTFGSLPDFPFIGGAQAVAGWDSPECGTCWTLSYNGNSINVLAIDHTATGFNIALEAMNILTDNQAVFLGRVEATRCRPLLVTVDSDCAVCVHSVLKRFSIPEYHHHVQSPRRVPPPTQQYYAVPQSPSGPSRSQLQPMPPQPPPSSSQFTQYNQRSDTTHGVATGVIGGGYGPYSYNPNTVGVGGRYTSSRFSAAPSEASVGTTDEKKTTSAIPTITTSTVQQYPYMWDTKDPDLDDPLHNPDPIRDAAMDRTCSPFSSRGWINASALFIVVAGIITLFAGYPIIDHYIHVPKTIAGFNLGGINASGQIPNLPNLPSLIDADTDKSLYTRVGTDGHTYNLIFSDEFETDGRTFWPGDDPFWEAVDLHYWPTGDLEWYNPQAITTANGKLVITMDEIENHNLNFRSGMLSTWNKFCFTTGYVEVMVSMPGSPLAPGLWPAAWTMGNLGRAGYGATTEGMWPFSYDTCDVGTFPNQTTASGQPAAALTGGVNGGPLSFMPGQKLSAFPEIDMFEAQIDVSRWQAEVSQSFQVAPYNYQYQFDNASGVTTIINSSITRYNSYKGGVYQQAISGVTDINNADYNDQGYAPYGFEWWSNQNNREEGYIKWFSQGQQSWTLTAQTIGPDSVSEVSQRLVPEEPMYLIMNLGMSPSFQHQDFKHMQFPSQMFVEYVRVYQRSDVKEGVTCDPSSHPTFDYINNHLNAYTNPNLTTWDQAGYTFPRNSQYDGC</sequence>
<comment type="caution">
    <text evidence="16">The sequence shown here is derived from an EMBL/GenBank/DDBJ whole genome shotgun (WGS) entry which is preliminary data.</text>
</comment>
<dbReference type="AlphaFoldDB" id="A0A1C7LVF4"/>
<feature type="chain" id="PRO_5008888795" evidence="14">
    <location>
        <begin position="21"/>
        <end position="782"/>
    </location>
</feature>
<dbReference type="Gene3D" id="2.40.40.10">
    <property type="entry name" value="RlpA-like domain"/>
    <property type="match status" value="1"/>
</dbReference>
<keyword evidence="7" id="KW-0735">Signal-anchor</keyword>
<dbReference type="OrthoDB" id="412647at2759"/>
<evidence type="ECO:0000256" key="13">
    <source>
        <dbReference type="SAM" id="Phobius"/>
    </source>
</evidence>
<evidence type="ECO:0000256" key="8">
    <source>
        <dbReference type="ARBA" id="ARBA00022989"/>
    </source>
</evidence>
<name>A0A1C7LVF4_GRIFR</name>
<feature type="region of interest" description="Disordered" evidence="12">
    <location>
        <begin position="162"/>
        <end position="220"/>
    </location>
</feature>
<dbReference type="PROSITE" id="PS51762">
    <property type="entry name" value="GH16_2"/>
    <property type="match status" value="1"/>
</dbReference>
<dbReference type="PANTHER" id="PTHR31361">
    <property type="entry name" value="BETA-GLUCAN SYNTHESIS-ASSOCIATED PROTEIN KRE6-RELATED"/>
    <property type="match status" value="1"/>
</dbReference>
<dbReference type="OMA" id="TAPFDDY"/>
<organism evidence="16 17">
    <name type="scientific">Grifola frondosa</name>
    <name type="common">Maitake</name>
    <name type="synonym">Polyporus frondosus</name>
    <dbReference type="NCBI Taxonomy" id="5627"/>
    <lineage>
        <taxon>Eukaryota</taxon>
        <taxon>Fungi</taxon>
        <taxon>Dikarya</taxon>
        <taxon>Basidiomycota</taxon>
        <taxon>Agaricomycotina</taxon>
        <taxon>Agaricomycetes</taxon>
        <taxon>Polyporales</taxon>
        <taxon>Grifolaceae</taxon>
        <taxon>Grifola</taxon>
    </lineage>
</organism>
<evidence type="ECO:0000256" key="9">
    <source>
        <dbReference type="ARBA" id="ARBA00023136"/>
    </source>
</evidence>
<evidence type="ECO:0000256" key="2">
    <source>
        <dbReference type="ARBA" id="ARBA00004613"/>
    </source>
</evidence>
<evidence type="ECO:0000256" key="10">
    <source>
        <dbReference type="ARBA" id="ARBA00023180"/>
    </source>
</evidence>
<dbReference type="InterPro" id="IPR000757">
    <property type="entry name" value="Beta-glucanase-like"/>
</dbReference>
<dbReference type="InterPro" id="IPR036908">
    <property type="entry name" value="RlpA-like_sf"/>
</dbReference>
<gene>
    <name evidence="16" type="primary">KRE6_1</name>
    <name evidence="16" type="ORF">A0H81_11056</name>
</gene>
<keyword evidence="17" id="KW-1185">Reference proteome</keyword>
<dbReference type="PANTHER" id="PTHR31361:SF15">
    <property type="entry name" value="GH16 DOMAIN-CONTAINING PROTEIN"/>
    <property type="match status" value="1"/>
</dbReference>
<keyword evidence="10" id="KW-0325">Glycoprotein</keyword>
<evidence type="ECO:0000256" key="5">
    <source>
        <dbReference type="ARBA" id="ARBA00022525"/>
    </source>
</evidence>
<feature type="transmembrane region" description="Helical" evidence="13">
    <location>
        <begin position="319"/>
        <end position="342"/>
    </location>
</feature>
<keyword evidence="6 13" id="KW-0812">Transmembrane</keyword>
<feature type="signal peptide" evidence="14">
    <location>
        <begin position="1"/>
        <end position="20"/>
    </location>
</feature>
<dbReference type="CDD" id="cd22778">
    <property type="entry name" value="DPBB_CEPL-like"/>
    <property type="match status" value="1"/>
</dbReference>
<comment type="subcellular location">
    <subcellularLocation>
        <location evidence="1">Membrane</location>
        <topology evidence="1">Single-pass type II membrane protein</topology>
    </subcellularLocation>
    <subcellularLocation>
        <location evidence="2">Secreted</location>
    </subcellularLocation>
</comment>
<reference evidence="16 17" key="1">
    <citation type="submission" date="2016-03" db="EMBL/GenBank/DDBJ databases">
        <title>Whole genome sequencing of Grifola frondosa 9006-11.</title>
        <authorList>
            <person name="Min B."/>
            <person name="Park H."/>
            <person name="Kim J.-G."/>
            <person name="Cho H."/>
            <person name="Oh Y.-L."/>
            <person name="Kong W.-S."/>
            <person name="Choi I.-G."/>
        </authorList>
    </citation>
    <scope>NUCLEOTIDE SEQUENCE [LARGE SCALE GENOMIC DNA]</scope>
    <source>
        <strain evidence="16 17">9006-11</strain>
    </source>
</reference>
<accession>A0A1C7LVF4</accession>
<protein>
    <submittedName>
        <fullName evidence="16">Beta-glucan synthesis-associated protein KRE6</fullName>
    </submittedName>
</protein>
<comment type="similarity">
    <text evidence="3">Belongs to the cerato-platanin family.</text>
</comment>